<feature type="compositionally biased region" description="Basic and acidic residues" evidence="1">
    <location>
        <begin position="47"/>
        <end position="56"/>
    </location>
</feature>
<dbReference type="Proteomes" id="UP000250266">
    <property type="component" value="Unassembled WGS sequence"/>
</dbReference>
<proteinExistence type="predicted"/>
<sequence length="513" mass="57072">MDPSDIEILVHISAPATRRNEDRYRAQALAYLEFESYDPTYVRSKDLGNEEQKAHPETLIIDGPSTPSLATTPKSAVASSAIHDSRISSSSLPTGTHTKPDALAELPGTDSFGSFPSNTSIFGSGKVQKVIGEGFGPGFEKSDGPVHSSKKSLDQLEYIQAQWRKNQYASIPSSSKYHHASNERRDVPEIDPATFLEDTQLAVAALQSDIFNSFSLSDQSEIIPSRIEERPSKRPCLSQASSPNSDTRLVRGGDIEDPISAFISSLDVQKPPHMTSSGGIDTLPPSSLPAYEDGHSRESKLQLVLDTYTNQIFSSPSPENPNTQDVIPMDRNQPAGKQINRPESVRSLNMTQTTAKTPDFESLPCEVFPPPPKVPATRTSSWPSQITEKLAILRDLPENSGRFRPRKMMRTPAVDEQGYWKVETGGWPLDRQYKFWRNLSESVRRGDFGWGVTLHREPSEDDGDVNRLGLVRLYCWGELVEHTYLYLWLSSSGVILKDRLQWIDADNIVVVQM</sequence>
<evidence type="ECO:0000313" key="3">
    <source>
        <dbReference type="Proteomes" id="UP000250266"/>
    </source>
</evidence>
<keyword evidence="3" id="KW-1185">Reference proteome</keyword>
<feature type="region of interest" description="Disordered" evidence="1">
    <location>
        <begin position="228"/>
        <end position="250"/>
    </location>
</feature>
<feature type="region of interest" description="Disordered" evidence="1">
    <location>
        <begin position="269"/>
        <end position="298"/>
    </location>
</feature>
<feature type="region of interest" description="Disordered" evidence="1">
    <location>
        <begin position="313"/>
        <end position="338"/>
    </location>
</feature>
<evidence type="ECO:0000256" key="1">
    <source>
        <dbReference type="SAM" id="MobiDB-lite"/>
    </source>
</evidence>
<feature type="compositionally biased region" description="Low complexity" evidence="1">
    <location>
        <begin position="78"/>
        <end position="91"/>
    </location>
</feature>
<organism evidence="2 3">
    <name type="scientific">Lepidopterella palustris CBS 459.81</name>
    <dbReference type="NCBI Taxonomy" id="1314670"/>
    <lineage>
        <taxon>Eukaryota</taxon>
        <taxon>Fungi</taxon>
        <taxon>Dikarya</taxon>
        <taxon>Ascomycota</taxon>
        <taxon>Pezizomycotina</taxon>
        <taxon>Dothideomycetes</taxon>
        <taxon>Pleosporomycetidae</taxon>
        <taxon>Mytilinidiales</taxon>
        <taxon>Argynnaceae</taxon>
        <taxon>Lepidopterella</taxon>
    </lineage>
</organism>
<feature type="compositionally biased region" description="Polar residues" evidence="1">
    <location>
        <begin position="238"/>
        <end position="247"/>
    </location>
</feature>
<feature type="compositionally biased region" description="Polar residues" evidence="1">
    <location>
        <begin position="313"/>
        <end position="325"/>
    </location>
</feature>
<feature type="compositionally biased region" description="Polar residues" evidence="1">
    <location>
        <begin position="65"/>
        <end position="74"/>
    </location>
</feature>
<reference evidence="2 3" key="1">
    <citation type="journal article" date="2016" name="Nat. Commun.">
        <title>Ectomycorrhizal ecology is imprinted in the genome of the dominant symbiotic fungus Cenococcum geophilum.</title>
        <authorList>
            <consortium name="DOE Joint Genome Institute"/>
            <person name="Peter M."/>
            <person name="Kohler A."/>
            <person name="Ohm R.A."/>
            <person name="Kuo A."/>
            <person name="Krutzmann J."/>
            <person name="Morin E."/>
            <person name="Arend M."/>
            <person name="Barry K.W."/>
            <person name="Binder M."/>
            <person name="Choi C."/>
            <person name="Clum A."/>
            <person name="Copeland A."/>
            <person name="Grisel N."/>
            <person name="Haridas S."/>
            <person name="Kipfer T."/>
            <person name="LaButti K."/>
            <person name="Lindquist E."/>
            <person name="Lipzen A."/>
            <person name="Maire R."/>
            <person name="Meier B."/>
            <person name="Mihaltcheva S."/>
            <person name="Molinier V."/>
            <person name="Murat C."/>
            <person name="Poggeler S."/>
            <person name="Quandt C.A."/>
            <person name="Sperisen C."/>
            <person name="Tritt A."/>
            <person name="Tisserant E."/>
            <person name="Crous P.W."/>
            <person name="Henrissat B."/>
            <person name="Nehls U."/>
            <person name="Egli S."/>
            <person name="Spatafora J.W."/>
            <person name="Grigoriev I.V."/>
            <person name="Martin F.M."/>
        </authorList>
    </citation>
    <scope>NUCLEOTIDE SEQUENCE [LARGE SCALE GENOMIC DNA]</scope>
    <source>
        <strain evidence="2 3">CBS 459.81</strain>
    </source>
</reference>
<protein>
    <submittedName>
        <fullName evidence="2">Uncharacterized protein</fullName>
    </submittedName>
</protein>
<accession>A0A8E2EAK8</accession>
<gene>
    <name evidence="2" type="ORF">K432DRAFT_382131</name>
</gene>
<name>A0A8E2EAK8_9PEZI</name>
<evidence type="ECO:0000313" key="2">
    <source>
        <dbReference type="EMBL" id="OCK80521.1"/>
    </source>
</evidence>
<dbReference type="OrthoDB" id="5395975at2759"/>
<dbReference type="AlphaFoldDB" id="A0A8E2EAK8"/>
<feature type="region of interest" description="Disordered" evidence="1">
    <location>
        <begin position="47"/>
        <end position="110"/>
    </location>
</feature>
<dbReference type="EMBL" id="KV744956">
    <property type="protein sequence ID" value="OCK80521.1"/>
    <property type="molecule type" value="Genomic_DNA"/>
</dbReference>